<evidence type="ECO:0000256" key="15">
    <source>
        <dbReference type="PIRSR" id="PIRSR018250-4"/>
    </source>
</evidence>
<evidence type="ECO:0000259" key="17">
    <source>
        <dbReference type="SMART" id="SM01003"/>
    </source>
</evidence>
<feature type="binding site" evidence="14">
    <location>
        <position position="216"/>
    </location>
    <ligand>
        <name>NAD(+)</name>
        <dbReference type="ChEBI" id="CHEBI:57540"/>
    </ligand>
</feature>
<proteinExistence type="inferred from homology"/>
<dbReference type="InterPro" id="IPR051168">
    <property type="entry name" value="AASS"/>
</dbReference>
<comment type="subunit">
    <text evidence="3">Monomer.</text>
</comment>
<feature type="active site" description="Proton acceptor" evidence="13">
    <location>
        <position position="77"/>
    </location>
</feature>
<dbReference type="OrthoDB" id="265306at2759"/>
<dbReference type="InterPro" id="IPR007698">
    <property type="entry name" value="AlaDH/PNT_NAD(H)-bd"/>
</dbReference>
<evidence type="ECO:0000256" key="11">
    <source>
        <dbReference type="ARBA" id="ARBA00033228"/>
    </source>
</evidence>
<evidence type="ECO:0000313" key="19">
    <source>
        <dbReference type="Proteomes" id="UP000672032"/>
    </source>
</evidence>
<sequence length="336" mass="36512">MKSTTLYLRSETKHLERRSALSPASAKALLDAGFHVNVEHSSRTIYKDEGFAAVGATLVPEGSWPTAPKDHIIVGLKELPEDGTPLHHSHIQFGHCYKEQDGWATLRRCAASLLAWFHQIAHSVTPLGTVPLYPSAPALVADVKSRITSALAQNDDRQPRIIVIGALGRCGNGAVDFCLAAGVPESSILKWDMAETARGGPFPEISAADILINCVYLGATPIPPFVTRDSLSEPGRKLRVVCDVSCDPNSTNNPVPIYTEYSTFLKPTRPVLVGDDSPALTVLSIDHLPTLVAGEASDEFPRLLLPSLKTLDRRDDDGVWKRAEKKYLEVVEKLPA</sequence>
<keyword evidence="19" id="KW-1185">Reference proteome</keyword>
<comment type="similarity">
    <text evidence="2">Belongs to the AlaDH/PNT family.</text>
</comment>
<dbReference type="SMART" id="SM01002">
    <property type="entry name" value="AlaDh_PNT_C"/>
    <property type="match status" value="1"/>
</dbReference>
<evidence type="ECO:0000256" key="3">
    <source>
        <dbReference type="ARBA" id="ARBA00011245"/>
    </source>
</evidence>
<feature type="domain" description="Alanine dehydrogenase/pyridine nucleotide transhydrogenase NAD(H)-binding" evidence="16">
    <location>
        <begin position="139"/>
        <end position="284"/>
    </location>
</feature>
<dbReference type="SUPFAM" id="SSF51735">
    <property type="entry name" value="NAD(P)-binding Rossmann-fold domains"/>
    <property type="match status" value="1"/>
</dbReference>
<dbReference type="GO" id="GO:0019878">
    <property type="term" value="P:lysine biosynthetic process via aminoadipic acid"/>
    <property type="evidence" value="ECO:0007669"/>
    <property type="project" value="UniProtKB-UniPathway"/>
</dbReference>
<dbReference type="SMART" id="SM01003">
    <property type="entry name" value="AlaDh_PNT_N"/>
    <property type="match status" value="1"/>
</dbReference>
<feature type="binding site" evidence="14">
    <location>
        <position position="107"/>
    </location>
    <ligand>
        <name>NAD(+)</name>
        <dbReference type="ChEBI" id="CHEBI:57540"/>
    </ligand>
</feature>
<evidence type="ECO:0000313" key="18">
    <source>
        <dbReference type="EMBL" id="QSZ33622.1"/>
    </source>
</evidence>
<keyword evidence="9" id="KW-0457">Lysine biosynthesis</keyword>
<keyword evidence="6" id="KW-0028">Amino-acid biosynthesis</keyword>
<evidence type="ECO:0000256" key="2">
    <source>
        <dbReference type="ARBA" id="ARBA00005689"/>
    </source>
</evidence>
<feature type="domain" description="Alanine dehydrogenase/pyridine nucleotide transhydrogenase N-terminal" evidence="17">
    <location>
        <begin position="7"/>
        <end position="121"/>
    </location>
</feature>
<dbReference type="InterPro" id="IPR027281">
    <property type="entry name" value="Lys1"/>
</dbReference>
<dbReference type="UniPathway" id="UPA00033">
    <property type="reaction ID" value="UER00034"/>
</dbReference>
<feature type="binding site" evidence="14">
    <location>
        <position position="244"/>
    </location>
    <ligand>
        <name>NAD(+)</name>
        <dbReference type="ChEBI" id="CHEBI:57540"/>
    </ligand>
</feature>
<reference evidence="18" key="1">
    <citation type="submission" date="2020-10" db="EMBL/GenBank/DDBJ databases">
        <title>Genome Sequence of Monilinia vaccinii-corymbosi Sheds Light on Mummy Berry Disease Infection of Blueberry and Mating Type.</title>
        <authorList>
            <person name="Yow A.G."/>
            <person name="Zhang Y."/>
            <person name="Bansal K."/>
            <person name="Eacker S.M."/>
            <person name="Sullivan S."/>
            <person name="Liachko I."/>
            <person name="Cubeta M.A."/>
            <person name="Rollins J.A."/>
            <person name="Ashrafi H."/>
        </authorList>
    </citation>
    <scope>NUCLEOTIDE SEQUENCE</scope>
    <source>
        <strain evidence="18">RL-1</strain>
    </source>
</reference>
<dbReference type="GO" id="GO:0005737">
    <property type="term" value="C:cytoplasm"/>
    <property type="evidence" value="ECO:0007669"/>
    <property type="project" value="TreeGrafter"/>
</dbReference>
<evidence type="ECO:0000259" key="16">
    <source>
        <dbReference type="SMART" id="SM01002"/>
    </source>
</evidence>
<keyword evidence="10" id="KW-1015">Disulfide bond</keyword>
<keyword evidence="7" id="KW-0560">Oxidoreductase</keyword>
<dbReference type="InterPro" id="IPR036291">
    <property type="entry name" value="NAD(P)-bd_dom_sf"/>
</dbReference>
<feature type="disulfide bond" evidence="15">
    <location>
        <begin position="170"/>
        <end position="214"/>
    </location>
</feature>
<dbReference type="EC" id="1.5.1.7" evidence="4"/>
<feature type="binding site" evidence="14">
    <location>
        <begin position="285"/>
        <end position="288"/>
    </location>
    <ligand>
        <name>NAD(+)</name>
        <dbReference type="ChEBI" id="CHEBI:57540"/>
    </ligand>
</feature>
<dbReference type="FunFam" id="3.40.50.720:FF:000217">
    <property type="entry name" value="Saccharopine dehydrogenase [NAD(+), L-lysine-forming]"/>
    <property type="match status" value="1"/>
</dbReference>
<comment type="catalytic activity">
    <reaction evidence="12">
        <text>L-saccharopine + NAD(+) + H2O = L-lysine + 2-oxoglutarate + NADH + H(+)</text>
        <dbReference type="Rhea" id="RHEA:12440"/>
        <dbReference type="ChEBI" id="CHEBI:15377"/>
        <dbReference type="ChEBI" id="CHEBI:15378"/>
        <dbReference type="ChEBI" id="CHEBI:16810"/>
        <dbReference type="ChEBI" id="CHEBI:32551"/>
        <dbReference type="ChEBI" id="CHEBI:57540"/>
        <dbReference type="ChEBI" id="CHEBI:57945"/>
        <dbReference type="ChEBI" id="CHEBI:57951"/>
        <dbReference type="EC" id="1.5.1.7"/>
    </reaction>
</comment>
<organism evidence="18 19">
    <name type="scientific">Monilinia vaccinii-corymbosi</name>
    <dbReference type="NCBI Taxonomy" id="61207"/>
    <lineage>
        <taxon>Eukaryota</taxon>
        <taxon>Fungi</taxon>
        <taxon>Dikarya</taxon>
        <taxon>Ascomycota</taxon>
        <taxon>Pezizomycotina</taxon>
        <taxon>Leotiomycetes</taxon>
        <taxon>Helotiales</taxon>
        <taxon>Sclerotiniaceae</taxon>
        <taxon>Monilinia</taxon>
    </lineage>
</organism>
<feature type="binding site" evidence="14">
    <location>
        <begin position="168"/>
        <end position="169"/>
    </location>
    <ligand>
        <name>NAD(+)</name>
        <dbReference type="ChEBI" id="CHEBI:57540"/>
    </ligand>
</feature>
<dbReference type="EMBL" id="CP063408">
    <property type="protein sequence ID" value="QSZ33622.1"/>
    <property type="molecule type" value="Genomic_DNA"/>
</dbReference>
<evidence type="ECO:0000256" key="14">
    <source>
        <dbReference type="PIRSR" id="PIRSR018250-3"/>
    </source>
</evidence>
<dbReference type="PANTHER" id="PTHR11133">
    <property type="entry name" value="SACCHAROPINE DEHYDROGENASE"/>
    <property type="match status" value="1"/>
</dbReference>
<evidence type="ECO:0000256" key="9">
    <source>
        <dbReference type="ARBA" id="ARBA00023154"/>
    </source>
</evidence>
<gene>
    <name evidence="18" type="ORF">DSL72_005190</name>
</gene>
<dbReference type="GO" id="GO:0004754">
    <property type="term" value="F:saccharopine dehydrogenase (NAD+, L-lysine-forming) activity"/>
    <property type="evidence" value="ECO:0007669"/>
    <property type="project" value="UniProtKB-EC"/>
</dbReference>
<evidence type="ECO:0000256" key="5">
    <source>
        <dbReference type="ARBA" id="ARBA00021221"/>
    </source>
</evidence>
<evidence type="ECO:0000256" key="6">
    <source>
        <dbReference type="ARBA" id="ARBA00022605"/>
    </source>
</evidence>
<dbReference type="InterPro" id="IPR007886">
    <property type="entry name" value="AlaDH/PNT_N"/>
</dbReference>
<evidence type="ECO:0000256" key="1">
    <source>
        <dbReference type="ARBA" id="ARBA00004884"/>
    </source>
</evidence>
<dbReference type="Pfam" id="PF05222">
    <property type="entry name" value="AlaDh_PNT_N"/>
    <property type="match status" value="1"/>
</dbReference>
<evidence type="ECO:0000256" key="10">
    <source>
        <dbReference type="ARBA" id="ARBA00023157"/>
    </source>
</evidence>
<protein>
    <recommendedName>
        <fullName evidence="5">Saccharopine dehydrogenase [NAD(+), L-lysine-forming]</fullName>
        <ecNumber evidence="4">1.5.1.7</ecNumber>
    </recommendedName>
    <alternativeName>
        <fullName evidence="11">Lysine--2-oxoglutarate reductase</fullName>
    </alternativeName>
</protein>
<feature type="binding site" evidence="14">
    <location>
        <position position="192"/>
    </location>
    <ligand>
        <name>NAD(+)</name>
        <dbReference type="ChEBI" id="CHEBI:57540"/>
    </ligand>
</feature>
<evidence type="ECO:0000256" key="13">
    <source>
        <dbReference type="PIRSR" id="PIRSR018250-1"/>
    </source>
</evidence>
<name>A0A8A3PEI0_9HELO</name>
<evidence type="ECO:0000256" key="7">
    <source>
        <dbReference type="ARBA" id="ARBA00023002"/>
    </source>
</evidence>
<evidence type="ECO:0000256" key="12">
    <source>
        <dbReference type="ARBA" id="ARBA00047860"/>
    </source>
</evidence>
<evidence type="ECO:0000256" key="8">
    <source>
        <dbReference type="ARBA" id="ARBA00023027"/>
    </source>
</evidence>
<dbReference type="AlphaFoldDB" id="A0A8A3PEI0"/>
<feature type="binding site" evidence="14">
    <location>
        <position position="196"/>
    </location>
    <ligand>
        <name>NAD(+)</name>
        <dbReference type="ChEBI" id="CHEBI:57540"/>
    </ligand>
</feature>
<comment type="pathway">
    <text evidence="1">Amino-acid biosynthesis; L-lysine biosynthesis via AAA pathway; L-lysine from L-alpha-aminoadipate (fungal route): step 3/3.</text>
</comment>
<dbReference type="PIRSF" id="PIRSF018250">
    <property type="entry name" value="Saccharopine_DH_Lys"/>
    <property type="match status" value="1"/>
</dbReference>
<keyword evidence="8 14" id="KW-0520">NAD</keyword>
<dbReference type="Gene3D" id="3.40.50.720">
    <property type="entry name" value="NAD(P)-binding Rossmann-like Domain"/>
    <property type="match status" value="2"/>
</dbReference>
<feature type="active site" description="Proton donor" evidence="13">
    <location>
        <position position="95"/>
    </location>
</feature>
<dbReference type="PANTHER" id="PTHR11133:SF23">
    <property type="entry name" value="SACCHAROPINE DEHYDROGENASE [NAD(+), L-LYSINE-FORMING]"/>
    <property type="match status" value="1"/>
</dbReference>
<dbReference type="Proteomes" id="UP000672032">
    <property type="component" value="Chromosome 4"/>
</dbReference>
<dbReference type="SUPFAM" id="SSF52283">
    <property type="entry name" value="Formate/glycerate dehydrogenase catalytic domain-like"/>
    <property type="match status" value="1"/>
</dbReference>
<accession>A0A8A3PEI0</accession>
<dbReference type="CDD" id="cd12188">
    <property type="entry name" value="SDH"/>
    <property type="match status" value="1"/>
</dbReference>
<evidence type="ECO:0000256" key="4">
    <source>
        <dbReference type="ARBA" id="ARBA00012847"/>
    </source>
</evidence>